<evidence type="ECO:0000313" key="2">
    <source>
        <dbReference type="Proteomes" id="UP001565447"/>
    </source>
</evidence>
<protein>
    <submittedName>
        <fullName evidence="1">Uncharacterized protein</fullName>
    </submittedName>
</protein>
<organism evidence="1 2">
    <name type="scientific">Streptomyces albogriseolus</name>
    <dbReference type="NCBI Taxonomy" id="1887"/>
    <lineage>
        <taxon>Bacteria</taxon>
        <taxon>Bacillati</taxon>
        <taxon>Actinomycetota</taxon>
        <taxon>Actinomycetes</taxon>
        <taxon>Kitasatosporales</taxon>
        <taxon>Streptomycetaceae</taxon>
        <taxon>Streptomyces</taxon>
        <taxon>Streptomyces albogriseolus group</taxon>
    </lineage>
</organism>
<reference evidence="1" key="1">
    <citation type="submission" date="2024-07" db="EMBL/GenBank/DDBJ databases">
        <title>Genome sequencing of plant associated microbes to promote plant fitness in Sorghum bicolor and Oryza sativa.</title>
        <authorList>
            <person name="Coleman-Derr D."/>
        </authorList>
    </citation>
    <scope>NUCLEOTIDE SEQUENCE</scope>
    <source>
        <strain evidence="1">SAI-173</strain>
    </source>
</reference>
<gene>
    <name evidence="1" type="ORF">RKD21_005028</name>
</gene>
<proteinExistence type="predicted"/>
<evidence type="ECO:0000313" key="1">
    <source>
        <dbReference type="EMBL" id="MEY9814771.1"/>
    </source>
</evidence>
<keyword evidence="2" id="KW-1185">Reference proteome</keyword>
<dbReference type="Proteomes" id="UP001565447">
    <property type="component" value="Unassembled WGS sequence"/>
</dbReference>
<sequence length="234" mass="24186">MQQRLVLPGEFGAQGGDGVTFHRGAAGETDVLELAHGGARAVAADQVTAAPPGAGGAPGVGGDAGPFLLHGVQAAVHSDLDEPFVLQGRAQRAGQDVLGDVQGSGLGVLEGDLVRHLLAPHRPPSGPTEPRVVEGQAGQPLHQRGGVLAQHDSAGGTGFVLARPLVEDHARYVLSRQRQCQREPDGPRSDDDHRVHGAALPARRDVGEDVREQEDGAGCTITERMQPIAGACVK</sequence>
<name>A0ACC6UTP8_STRAO</name>
<accession>A0ACC6UTP8</accession>
<comment type="caution">
    <text evidence="1">The sequence shown here is derived from an EMBL/GenBank/DDBJ whole genome shotgun (WGS) entry which is preliminary data.</text>
</comment>
<dbReference type="EMBL" id="JBGCBD010000002">
    <property type="protein sequence ID" value="MEY9814771.1"/>
    <property type="molecule type" value="Genomic_DNA"/>
</dbReference>